<evidence type="ECO:0000256" key="6">
    <source>
        <dbReference type="ARBA" id="ARBA00022840"/>
    </source>
</evidence>
<evidence type="ECO:0000256" key="10">
    <source>
        <dbReference type="SAM" id="Phobius"/>
    </source>
</evidence>
<feature type="domain" description="Phosphagen kinase N-terminal" evidence="11">
    <location>
        <begin position="54"/>
        <end position="136"/>
    </location>
</feature>
<dbReference type="FunFam" id="3.30.590.10:FF:000006">
    <property type="entry name" value="Arginine kinase 1"/>
    <property type="match status" value="1"/>
</dbReference>
<dbReference type="SUPFAM" id="SSF55931">
    <property type="entry name" value="Glutamine synthetase/guanido kinase"/>
    <property type="match status" value="1"/>
</dbReference>
<feature type="binding site" evidence="8">
    <location>
        <begin position="364"/>
        <end position="369"/>
    </location>
    <ligand>
        <name>ATP</name>
        <dbReference type="ChEBI" id="CHEBI:30616"/>
    </ligand>
</feature>
<feature type="domain" description="Phosphagen kinase C-terminal" evidence="12">
    <location>
        <begin position="166"/>
        <end position="411"/>
    </location>
</feature>
<sequence length="412" mass="46480">MSQFIKKNKGPLIVCGIVGGGIGLWVWKTVYPSMRECVYSTFGVNEADGYTVKRIEEAYRKLQESEECHSLLKKHFTESVKDKLKYKKTKLGGTLYDIIRSGVANLDSGVGVYAPDAESYTKFAALFDPIIDEYHGGFGPNAKHPATYFGEDKISELKDLDPEGKYILSTRIRCGRSFKGYEYPFNPLLSRDDYITMESKVKNVFDGLKGDSELGGTYYPLDGMSKDTQKQLIADHFLFKEGDRFLKEANASMKKSFLACRTRNFPQRQKGNTFLVWVNEEDHLRIISMQNGGNVGQVLERLIKGVKAIENKVPFSRDDRLGYLTFCPSNLGTTVRASVHIKLPKISSKPEFKKICEEMKLQIRGIHGEHSETEGGVYDVSNKARLGLTEYEAVKQMYDGVKKLIELEKAAS</sequence>
<proteinExistence type="inferred from homology"/>
<dbReference type="GO" id="GO:0005615">
    <property type="term" value="C:extracellular space"/>
    <property type="evidence" value="ECO:0007669"/>
    <property type="project" value="TreeGrafter"/>
</dbReference>
<evidence type="ECO:0000256" key="5">
    <source>
        <dbReference type="ARBA" id="ARBA00022777"/>
    </source>
</evidence>
<evidence type="ECO:0000256" key="7">
    <source>
        <dbReference type="PROSITE-ProRule" id="PRU00842"/>
    </source>
</evidence>
<keyword evidence="10" id="KW-0472">Membrane</keyword>
<evidence type="ECO:0000259" key="11">
    <source>
        <dbReference type="PROSITE" id="PS51509"/>
    </source>
</evidence>
<dbReference type="InterPro" id="IPR022415">
    <property type="entry name" value="ATP-guanido_PTrfase_AS"/>
</dbReference>
<dbReference type="InterPro" id="IPR000749">
    <property type="entry name" value="ATP-guanido_PTrfase"/>
</dbReference>
<organism evidence="13 14">
    <name type="scientific">Meloidogyne javanica</name>
    <name type="common">Root-knot nematode worm</name>
    <dbReference type="NCBI Taxonomy" id="6303"/>
    <lineage>
        <taxon>Eukaryota</taxon>
        <taxon>Metazoa</taxon>
        <taxon>Ecdysozoa</taxon>
        <taxon>Nematoda</taxon>
        <taxon>Chromadorea</taxon>
        <taxon>Rhabditida</taxon>
        <taxon>Tylenchina</taxon>
        <taxon>Tylenchomorpha</taxon>
        <taxon>Tylenchoidea</taxon>
        <taxon>Meloidogynidae</taxon>
        <taxon>Meloidogyninae</taxon>
        <taxon>Meloidogyne</taxon>
        <taxon>Meloidogyne incognita group</taxon>
    </lineage>
</organism>
<evidence type="ECO:0000256" key="3">
    <source>
        <dbReference type="ARBA" id="ARBA00022679"/>
    </source>
</evidence>
<dbReference type="PANTHER" id="PTHR11547:SF38">
    <property type="entry name" value="ARGININE KINASE 1-RELATED"/>
    <property type="match status" value="1"/>
</dbReference>
<dbReference type="InterPro" id="IPR014746">
    <property type="entry name" value="Gln_synth/guanido_kin_cat_dom"/>
</dbReference>
<comment type="similarity">
    <text evidence="1 7 9">Belongs to the ATP:guanido phosphotransferase family.</text>
</comment>
<dbReference type="FunFam" id="1.10.135.10:FF:000003">
    <property type="entry name" value="Three-domain arginine kinase"/>
    <property type="match status" value="1"/>
</dbReference>
<keyword evidence="13" id="KW-1185">Reference proteome</keyword>
<name>A0A915MX40_MELJA</name>
<dbReference type="CDD" id="cd07932">
    <property type="entry name" value="arginine_kinase_like"/>
    <property type="match status" value="1"/>
</dbReference>
<accession>A0A915MX40</accession>
<dbReference type="PROSITE" id="PS51509">
    <property type="entry name" value="PHOSPHAGEN_KINASE_N"/>
    <property type="match status" value="1"/>
</dbReference>
<dbReference type="GO" id="GO:0004054">
    <property type="term" value="F:arginine kinase activity"/>
    <property type="evidence" value="ECO:0007669"/>
    <property type="project" value="UniProtKB-EC"/>
</dbReference>
<protein>
    <recommendedName>
        <fullName evidence="2">arginine kinase</fullName>
        <ecNumber evidence="2">2.7.3.3</ecNumber>
    </recommendedName>
</protein>
<dbReference type="PROSITE" id="PS51510">
    <property type="entry name" value="PHOSPHAGEN_KINASE_C"/>
    <property type="match status" value="1"/>
</dbReference>
<evidence type="ECO:0000313" key="14">
    <source>
        <dbReference type="WBParaSite" id="scaffold5316_cov220.g9398"/>
    </source>
</evidence>
<keyword evidence="10" id="KW-0812">Transmembrane</keyword>
<dbReference type="AlphaFoldDB" id="A0A915MX40"/>
<keyword evidence="5 8" id="KW-0418">Kinase</keyword>
<dbReference type="PROSITE" id="PS00112">
    <property type="entry name" value="PHOSPHAGEN_KINASE"/>
    <property type="match status" value="1"/>
</dbReference>
<feature type="transmembrane region" description="Helical" evidence="10">
    <location>
        <begin position="12"/>
        <end position="31"/>
    </location>
</feature>
<dbReference type="GO" id="GO:0004111">
    <property type="term" value="F:creatine kinase activity"/>
    <property type="evidence" value="ECO:0007669"/>
    <property type="project" value="InterPro"/>
</dbReference>
<dbReference type="PANTHER" id="PTHR11547">
    <property type="entry name" value="ARGININE OR CREATINE KINASE"/>
    <property type="match status" value="1"/>
</dbReference>
<dbReference type="GO" id="GO:0046314">
    <property type="term" value="P:phosphocreatine biosynthetic process"/>
    <property type="evidence" value="ECO:0007669"/>
    <property type="project" value="InterPro"/>
</dbReference>
<dbReference type="SUPFAM" id="SSF48034">
    <property type="entry name" value="Guanido kinase N-terminal domain"/>
    <property type="match status" value="1"/>
</dbReference>
<keyword evidence="3 8" id="KW-0808">Transferase</keyword>
<keyword evidence="6 8" id="KW-0067">ATP-binding</keyword>
<dbReference type="EC" id="2.7.3.3" evidence="2"/>
<dbReference type="InterPro" id="IPR022414">
    <property type="entry name" value="ATP-guanido_PTrfase_cat"/>
</dbReference>
<feature type="binding site" evidence="8">
    <location>
        <begin position="169"/>
        <end position="173"/>
    </location>
    <ligand>
        <name>ATP</name>
        <dbReference type="ChEBI" id="CHEBI:30616"/>
    </ligand>
</feature>
<dbReference type="GO" id="GO:0005524">
    <property type="term" value="F:ATP binding"/>
    <property type="evidence" value="ECO:0007669"/>
    <property type="project" value="UniProtKB-UniRule"/>
</dbReference>
<dbReference type="Gene3D" id="3.30.590.10">
    <property type="entry name" value="Glutamine synthetase/guanido kinase, catalytic domain"/>
    <property type="match status" value="1"/>
</dbReference>
<feature type="binding site" evidence="8">
    <location>
        <begin position="336"/>
        <end position="340"/>
    </location>
    <ligand>
        <name>ATP</name>
        <dbReference type="ChEBI" id="CHEBI:30616"/>
    </ligand>
</feature>
<evidence type="ECO:0000256" key="4">
    <source>
        <dbReference type="ARBA" id="ARBA00022741"/>
    </source>
</evidence>
<reference evidence="14" key="1">
    <citation type="submission" date="2022-11" db="UniProtKB">
        <authorList>
            <consortium name="WormBaseParasite"/>
        </authorList>
    </citation>
    <scope>IDENTIFICATION</scope>
</reference>
<dbReference type="Gene3D" id="1.10.135.10">
    <property type="entry name" value="ATP:guanido phosphotransferase, N-terminal domain"/>
    <property type="match status" value="1"/>
</dbReference>
<dbReference type="InterPro" id="IPR022413">
    <property type="entry name" value="ATP-guanido_PTrfase_N"/>
</dbReference>
<evidence type="ECO:0000256" key="1">
    <source>
        <dbReference type="ARBA" id="ARBA00006798"/>
    </source>
</evidence>
<feature type="binding site" evidence="8">
    <location>
        <position position="285"/>
    </location>
    <ligand>
        <name>ATP</name>
        <dbReference type="ChEBI" id="CHEBI:30616"/>
    </ligand>
</feature>
<dbReference type="Pfam" id="PF02807">
    <property type="entry name" value="ATP-gua_PtransN"/>
    <property type="match status" value="1"/>
</dbReference>
<keyword evidence="4 8" id="KW-0547">Nucleotide-binding</keyword>
<evidence type="ECO:0000313" key="13">
    <source>
        <dbReference type="Proteomes" id="UP000887561"/>
    </source>
</evidence>
<dbReference type="Pfam" id="PF00217">
    <property type="entry name" value="ATP-gua_Ptrans"/>
    <property type="match status" value="1"/>
</dbReference>
<evidence type="ECO:0000259" key="12">
    <source>
        <dbReference type="PROSITE" id="PS51510"/>
    </source>
</evidence>
<evidence type="ECO:0000256" key="2">
    <source>
        <dbReference type="ARBA" id="ARBA00012230"/>
    </source>
</evidence>
<dbReference type="WBParaSite" id="scaffold5316_cov220.g9398">
    <property type="protein sequence ID" value="scaffold5316_cov220.g9398"/>
    <property type="gene ID" value="scaffold5316_cov220.g9398"/>
</dbReference>
<dbReference type="Proteomes" id="UP000887561">
    <property type="component" value="Unplaced"/>
</dbReference>
<dbReference type="InterPro" id="IPR036802">
    <property type="entry name" value="ATP-guanido_PTrfase_N_sf"/>
</dbReference>
<feature type="binding site" evidence="8">
    <location>
        <position position="236"/>
    </location>
    <ligand>
        <name>ATP</name>
        <dbReference type="ChEBI" id="CHEBI:30616"/>
    </ligand>
</feature>
<evidence type="ECO:0000256" key="8">
    <source>
        <dbReference type="PROSITE-ProRule" id="PRU00843"/>
    </source>
</evidence>
<evidence type="ECO:0000256" key="9">
    <source>
        <dbReference type="RuleBase" id="RU000505"/>
    </source>
</evidence>
<keyword evidence="10" id="KW-1133">Transmembrane helix</keyword>